<dbReference type="AlphaFoldDB" id="A0A1B0AZF1"/>
<reference evidence="1" key="2">
    <citation type="submission" date="2020-05" db="UniProtKB">
        <authorList>
            <consortium name="EnsemblMetazoa"/>
        </authorList>
    </citation>
    <scope>IDENTIFICATION</scope>
    <source>
        <strain evidence="1">IAEA</strain>
    </source>
</reference>
<reference evidence="2" key="1">
    <citation type="submission" date="2015-01" db="EMBL/GenBank/DDBJ databases">
        <authorList>
            <person name="Aksoy S."/>
            <person name="Warren W."/>
            <person name="Wilson R.K."/>
        </authorList>
    </citation>
    <scope>NUCLEOTIDE SEQUENCE [LARGE SCALE GENOMIC DNA]</scope>
    <source>
        <strain evidence="2">IAEA</strain>
    </source>
</reference>
<dbReference type="EMBL" id="JXJN01006255">
    <property type="status" value="NOT_ANNOTATED_CDS"/>
    <property type="molecule type" value="Genomic_DNA"/>
</dbReference>
<evidence type="ECO:0000313" key="2">
    <source>
        <dbReference type="Proteomes" id="UP000092460"/>
    </source>
</evidence>
<evidence type="ECO:0000313" key="1">
    <source>
        <dbReference type="EnsemblMetazoa" id="GPPI013791-PA"/>
    </source>
</evidence>
<protein>
    <submittedName>
        <fullName evidence="1">Uncharacterized protein</fullName>
    </submittedName>
</protein>
<sequence>MHMSDSEKYICEEDEAEEKLTEIKTNNVSLQHELLKNHKPVCGCLSVRISFPNFVEYNFPSVRCNPYISDCQLKITPPRRRIKTVMSLTGRKLNHGTCVFSSVVKVKYCREDVIDFLEHGH</sequence>
<keyword evidence="2" id="KW-1185">Reference proteome</keyword>
<dbReference type="EnsemblMetazoa" id="GPPI013791-RA">
    <property type="protein sequence ID" value="GPPI013791-PA"/>
    <property type="gene ID" value="GPPI013791"/>
</dbReference>
<name>A0A1B0AZF1_9MUSC</name>
<dbReference type="Proteomes" id="UP000092460">
    <property type="component" value="Unassembled WGS sequence"/>
</dbReference>
<proteinExistence type="predicted"/>
<dbReference type="VEuPathDB" id="VectorBase:GPPI013791"/>
<organism evidence="1 2">
    <name type="scientific">Glossina palpalis gambiensis</name>
    <dbReference type="NCBI Taxonomy" id="67801"/>
    <lineage>
        <taxon>Eukaryota</taxon>
        <taxon>Metazoa</taxon>
        <taxon>Ecdysozoa</taxon>
        <taxon>Arthropoda</taxon>
        <taxon>Hexapoda</taxon>
        <taxon>Insecta</taxon>
        <taxon>Pterygota</taxon>
        <taxon>Neoptera</taxon>
        <taxon>Endopterygota</taxon>
        <taxon>Diptera</taxon>
        <taxon>Brachycera</taxon>
        <taxon>Muscomorpha</taxon>
        <taxon>Hippoboscoidea</taxon>
        <taxon>Glossinidae</taxon>
        <taxon>Glossina</taxon>
    </lineage>
</organism>
<accession>A0A1B0AZF1</accession>